<dbReference type="STRING" id="199441.BkAM31D_22415"/>
<name>A0A1X9MKX6_9BACI</name>
<dbReference type="AlphaFoldDB" id="A0A1X9MKX6"/>
<feature type="transmembrane region" description="Helical" evidence="1">
    <location>
        <begin position="162"/>
        <end position="180"/>
    </location>
</feature>
<dbReference type="Proteomes" id="UP000193006">
    <property type="component" value="Chromosome"/>
</dbReference>
<keyword evidence="1" id="KW-0812">Transmembrane</keyword>
<sequence length="208" mass="23855">MFYWLEVLGKPLETFKKIEQANKAFINILFILITISILQYFSILNLIDTLFVEELVELSVDIPETLLVVIMSGFQLFITFVNIIFLGIIFKLISLFFFKTMNFKTIMFVIILAQLPNSLSLFINSFFIQGFMEGNVLSIFSLAYLVAGFVDLPIVLHILNTVELFQVWSAVIVAAGFYVYNGKYSFGKTFTIVFVTYLLIKTVSSFFI</sequence>
<evidence type="ECO:0000256" key="1">
    <source>
        <dbReference type="SAM" id="Phobius"/>
    </source>
</evidence>
<feature type="transmembrane region" description="Helical" evidence="1">
    <location>
        <begin position="134"/>
        <end position="155"/>
    </location>
</feature>
<gene>
    <name evidence="2" type="ORF">BkAM31D_22415</name>
</gene>
<keyword evidence="1" id="KW-0472">Membrane</keyword>
<feature type="transmembrane region" description="Helical" evidence="1">
    <location>
        <begin position="186"/>
        <end position="207"/>
    </location>
</feature>
<keyword evidence="3" id="KW-1185">Reference proteome</keyword>
<feature type="transmembrane region" description="Helical" evidence="1">
    <location>
        <begin position="24"/>
        <end position="47"/>
    </location>
</feature>
<protein>
    <submittedName>
        <fullName evidence="2">Yip1 domain protein</fullName>
    </submittedName>
</protein>
<organism evidence="2 3">
    <name type="scientific">Halalkalibacter krulwichiae</name>
    <dbReference type="NCBI Taxonomy" id="199441"/>
    <lineage>
        <taxon>Bacteria</taxon>
        <taxon>Bacillati</taxon>
        <taxon>Bacillota</taxon>
        <taxon>Bacilli</taxon>
        <taxon>Bacillales</taxon>
        <taxon>Bacillaceae</taxon>
        <taxon>Halalkalibacter</taxon>
    </lineage>
</organism>
<evidence type="ECO:0000313" key="3">
    <source>
        <dbReference type="Proteomes" id="UP000193006"/>
    </source>
</evidence>
<feature type="transmembrane region" description="Helical" evidence="1">
    <location>
        <begin position="105"/>
        <end position="128"/>
    </location>
</feature>
<accession>A0A1X9MKX6</accession>
<dbReference type="EMBL" id="CP020814">
    <property type="protein sequence ID" value="ARK32391.1"/>
    <property type="molecule type" value="Genomic_DNA"/>
</dbReference>
<dbReference type="KEGG" id="bkw:BkAM31D_22415"/>
<proteinExistence type="predicted"/>
<reference evidence="2 3" key="1">
    <citation type="submission" date="2017-04" db="EMBL/GenBank/DDBJ databases">
        <title>Bacillus krulwichiae AM31D Genome sequencing and assembly.</title>
        <authorList>
            <person name="Krulwich T.A."/>
            <person name="Anastor L."/>
            <person name="Ehrlich R."/>
            <person name="Ehrlich G.D."/>
            <person name="Janto B."/>
        </authorList>
    </citation>
    <scope>NUCLEOTIDE SEQUENCE [LARGE SCALE GENOMIC DNA]</scope>
    <source>
        <strain evidence="2 3">AM31D</strain>
    </source>
</reference>
<keyword evidence="1" id="KW-1133">Transmembrane helix</keyword>
<evidence type="ECO:0000313" key="2">
    <source>
        <dbReference type="EMBL" id="ARK32391.1"/>
    </source>
</evidence>
<feature type="transmembrane region" description="Helical" evidence="1">
    <location>
        <begin position="67"/>
        <end position="93"/>
    </location>
</feature>
<dbReference type="RefSeq" id="WP_066157318.1">
    <property type="nucleotide sequence ID" value="NZ_CP020814.1"/>
</dbReference>